<dbReference type="Proteomes" id="UP000293298">
    <property type="component" value="Segment"/>
</dbReference>
<sequence length="121" mass="13731">MDHVSYYIVLMKSKRITVSSIRTALNHAHSPFLMEVSSYKQRVVEDYLKKKYVKAAVLKTLLDTGACLPEEAVTDAMTIYLTNQRVKYNARAVIRVLDVLFEYGAILSNVGGNTHPLLYFT</sequence>
<evidence type="ECO:0000313" key="2">
    <source>
        <dbReference type="Proteomes" id="UP000293298"/>
    </source>
</evidence>
<proteinExistence type="predicted"/>
<reference evidence="1 2" key="1">
    <citation type="journal article" date="2019" name="J. Virol.">
        <title>Punctuated evolution of myxoma virus: rapid and disjunct evolution of a recent viral lineage in Australia.</title>
        <authorList>
            <person name="Eden J.-S."/>
            <person name="Kerr P.J."/>
            <person name="Holmes E.C."/>
        </authorList>
    </citation>
    <scope>NUCLEOTIDE SEQUENCE [LARGE SCALE GENOMIC DNA]</scope>
    <source>
        <strain evidence="1">Aust/SA/Brooklyn Park/05-2016</strain>
    </source>
</reference>
<accession>A0A481NNY4</accession>
<dbReference type="EMBL" id="MK388140">
    <property type="protein sequence ID" value="QAV42403.1"/>
    <property type="molecule type" value="Genomic_DNA"/>
</dbReference>
<name>A0A481NNY4_9POXV</name>
<evidence type="ECO:0000313" key="1">
    <source>
        <dbReference type="EMBL" id="QAV42403.1"/>
    </source>
</evidence>
<gene>
    <name evidence="1" type="primary">m148R</name>
</gene>
<organism evidence="1 2">
    <name type="scientific">Myxoma virus</name>
    <dbReference type="NCBI Taxonomy" id="10273"/>
    <lineage>
        <taxon>Viruses</taxon>
        <taxon>Varidnaviria</taxon>
        <taxon>Bamfordvirae</taxon>
        <taxon>Nucleocytoviricota</taxon>
        <taxon>Pokkesviricetes</taxon>
        <taxon>Chitovirales</taxon>
        <taxon>Poxviridae</taxon>
        <taxon>Chordopoxvirinae</taxon>
        <taxon>Leporipoxvirus</taxon>
        <taxon>Leporipoxvirus myxoma</taxon>
    </lineage>
</organism>
<protein>
    <submittedName>
        <fullName evidence="1">M148R</fullName>
    </submittedName>
</protein>